<keyword evidence="3" id="KW-1185">Reference proteome</keyword>
<accession>A0ABU2M6E3</accession>
<evidence type="ECO:0008006" key="4">
    <source>
        <dbReference type="Google" id="ProtNLM"/>
    </source>
</evidence>
<protein>
    <recommendedName>
        <fullName evidence="4">ACGX-repeat peptide</fullName>
    </recommendedName>
</protein>
<dbReference type="Proteomes" id="UP001183390">
    <property type="component" value="Unassembled WGS sequence"/>
</dbReference>
<dbReference type="RefSeq" id="WP_274808466.1">
    <property type="nucleotide sequence ID" value="NZ_JAVREP010000003.1"/>
</dbReference>
<comment type="caution">
    <text evidence="2">The sequence shown here is derived from an EMBL/GenBank/DDBJ whole genome shotgun (WGS) entry which is preliminary data.</text>
</comment>
<proteinExistence type="predicted"/>
<name>A0ABU2M6E3_9ACTN</name>
<dbReference type="EMBL" id="JAVREP010000003">
    <property type="protein sequence ID" value="MDT0328231.1"/>
    <property type="molecule type" value="Genomic_DNA"/>
</dbReference>
<reference evidence="3" key="1">
    <citation type="submission" date="2023-07" db="EMBL/GenBank/DDBJ databases">
        <title>30 novel species of actinomycetes from the DSMZ collection.</title>
        <authorList>
            <person name="Nouioui I."/>
        </authorList>
    </citation>
    <scope>NUCLEOTIDE SEQUENCE [LARGE SCALE GENOMIC DNA]</scope>
    <source>
        <strain evidence="3">DSM 44743</strain>
    </source>
</reference>
<sequence>MSEPTTLTPSCCGPQPSAPAAEPEAAASPCCGTGSAATEAGACCDPAAKEEAQLSGAGCC</sequence>
<evidence type="ECO:0000313" key="2">
    <source>
        <dbReference type="EMBL" id="MDT0328231.1"/>
    </source>
</evidence>
<feature type="compositionally biased region" description="Low complexity" evidence="1">
    <location>
        <begin position="18"/>
        <end position="29"/>
    </location>
</feature>
<organism evidence="2 3">
    <name type="scientific">Nocardiopsis lambiniae</name>
    <dbReference type="NCBI Taxonomy" id="3075539"/>
    <lineage>
        <taxon>Bacteria</taxon>
        <taxon>Bacillati</taxon>
        <taxon>Actinomycetota</taxon>
        <taxon>Actinomycetes</taxon>
        <taxon>Streptosporangiales</taxon>
        <taxon>Nocardiopsidaceae</taxon>
        <taxon>Nocardiopsis</taxon>
    </lineage>
</organism>
<gene>
    <name evidence="2" type="ORF">RM479_07370</name>
</gene>
<evidence type="ECO:0000313" key="3">
    <source>
        <dbReference type="Proteomes" id="UP001183390"/>
    </source>
</evidence>
<feature type="region of interest" description="Disordered" evidence="1">
    <location>
        <begin position="1"/>
        <end position="39"/>
    </location>
</feature>
<evidence type="ECO:0000256" key="1">
    <source>
        <dbReference type="SAM" id="MobiDB-lite"/>
    </source>
</evidence>